<organism evidence="1">
    <name type="scientific">Fagus sylvatica</name>
    <name type="common">Beechnut</name>
    <dbReference type="NCBI Taxonomy" id="28930"/>
    <lineage>
        <taxon>Eukaryota</taxon>
        <taxon>Viridiplantae</taxon>
        <taxon>Streptophyta</taxon>
        <taxon>Embryophyta</taxon>
        <taxon>Tracheophyta</taxon>
        <taxon>Spermatophyta</taxon>
        <taxon>Magnoliopsida</taxon>
        <taxon>eudicotyledons</taxon>
        <taxon>Gunneridae</taxon>
        <taxon>Pentapetalae</taxon>
        <taxon>rosids</taxon>
        <taxon>fabids</taxon>
        <taxon>Fagales</taxon>
        <taxon>Fagaceae</taxon>
        <taxon>Fagus</taxon>
    </lineage>
</organism>
<protein>
    <submittedName>
        <fullName evidence="1">Uncharacterized protein</fullName>
    </submittedName>
</protein>
<name>A0A2N9ITN5_FAGSY</name>
<evidence type="ECO:0000313" key="1">
    <source>
        <dbReference type="EMBL" id="SPD27745.1"/>
    </source>
</evidence>
<proteinExistence type="predicted"/>
<accession>A0A2N9ITN5</accession>
<dbReference type="AlphaFoldDB" id="A0A2N9ITN5"/>
<gene>
    <name evidence="1" type="ORF">FSB_LOCUS55627</name>
</gene>
<reference evidence="1" key="1">
    <citation type="submission" date="2018-02" db="EMBL/GenBank/DDBJ databases">
        <authorList>
            <person name="Cohen D.B."/>
            <person name="Kent A.D."/>
        </authorList>
    </citation>
    <scope>NUCLEOTIDE SEQUENCE</scope>
</reference>
<sequence length="147" mass="15526">MVLKQVKSCAFDFSQFYGSRLHHRLLIEKDHSSADVVVVGSFHISPATSLDGIKDEAPCLGHNVLFPLFQDKDSPNLAGNVVVGVGVVVVSGNAVVTVVGAVVEVGAVVDIVKGPIGTMVVDVVKVPVWTIISKSPIRQSSVCFQFG</sequence>
<dbReference type="EMBL" id="OIVN01006204">
    <property type="protein sequence ID" value="SPD27745.1"/>
    <property type="molecule type" value="Genomic_DNA"/>
</dbReference>